<dbReference type="EMBL" id="SMGD01000017">
    <property type="protein sequence ID" value="TCK46742.1"/>
    <property type="molecule type" value="Genomic_DNA"/>
</dbReference>
<sequence length="261" mass="30362">MRELLSHPTKNEFTQGSIFEGLTINSYSLYANGIIITARCDIANDKARKILCLPIYKASDWLNSQGDEIIYRRVESKLLQKIEIELKKFKLSSELIPIYPIENIIAIIDEDKKVHHKEYIKKMLYMYRSKSCDHTLDFVSKERKNLVSEIIRNTEASTYFIEQINFDNVLEPYVIDLAEPISIPFEVAMKLSSGIKKDRNSDDSVNQYLTLYKDEISYISLLKSPYIEHVLQKFSSYYSRIGTDDICKEAATILKEQLNEM</sequence>
<protein>
    <submittedName>
        <fullName evidence="1">Uncharacterized protein</fullName>
    </submittedName>
</protein>
<dbReference type="OrthoDB" id="9153540at2"/>
<name>A0A4R1J871_9GAMM</name>
<dbReference type="RefSeq" id="WP_131914070.1">
    <property type="nucleotide sequence ID" value="NZ_OU594967.1"/>
</dbReference>
<accession>A0A4R1J871</accession>
<dbReference type="Proteomes" id="UP000295565">
    <property type="component" value="Unassembled WGS sequence"/>
</dbReference>
<proteinExistence type="predicted"/>
<comment type="caution">
    <text evidence="1">The sequence shown here is derived from an EMBL/GenBank/DDBJ whole genome shotgun (WGS) entry which is preliminary data.</text>
</comment>
<reference evidence="1 2" key="1">
    <citation type="submission" date="2019-03" db="EMBL/GenBank/DDBJ databases">
        <title>Genomic Encyclopedia of Type Strains, Phase IV (KMG-IV): sequencing the most valuable type-strain genomes for metagenomic binning, comparative biology and taxonomic classification.</title>
        <authorList>
            <person name="Goeker M."/>
        </authorList>
    </citation>
    <scope>NUCLEOTIDE SEQUENCE [LARGE SCALE GENOMIC DNA]</scope>
    <source>
        <strain evidence="1 2">DSM 18577</strain>
    </source>
</reference>
<dbReference type="AlphaFoldDB" id="A0A4R1J871"/>
<evidence type="ECO:0000313" key="1">
    <source>
        <dbReference type="EMBL" id="TCK46742.1"/>
    </source>
</evidence>
<organism evidence="1 2">
    <name type="scientific">Celerinatantimonas diazotrophica</name>
    <dbReference type="NCBI Taxonomy" id="412034"/>
    <lineage>
        <taxon>Bacteria</taxon>
        <taxon>Pseudomonadati</taxon>
        <taxon>Pseudomonadota</taxon>
        <taxon>Gammaproteobacteria</taxon>
        <taxon>Celerinatantimonadaceae</taxon>
        <taxon>Celerinatantimonas</taxon>
    </lineage>
</organism>
<keyword evidence="2" id="KW-1185">Reference proteome</keyword>
<gene>
    <name evidence="1" type="ORF">EV690_3329</name>
</gene>
<evidence type="ECO:0000313" key="2">
    <source>
        <dbReference type="Proteomes" id="UP000295565"/>
    </source>
</evidence>